<dbReference type="AlphaFoldDB" id="A0A4U0XBV4"/>
<accession>A0A4U0XBV4</accession>
<comment type="pathway">
    <text evidence="5">Cofactor biosynthesis; nicotinate biosynthesis; nicotinate from nicotinamide: step 1/1.</text>
</comment>
<dbReference type="InterPro" id="IPR052347">
    <property type="entry name" value="Isochorismatase_Nicotinamidase"/>
</dbReference>
<dbReference type="PANTHER" id="PTHR11080">
    <property type="entry name" value="PYRAZINAMIDASE/NICOTINAMIDASE"/>
    <property type="match status" value="1"/>
</dbReference>
<dbReference type="EC" id="3.5.1.19" evidence="6"/>
<evidence type="ECO:0000256" key="5">
    <source>
        <dbReference type="ARBA" id="ARBA00037900"/>
    </source>
</evidence>
<evidence type="ECO:0000256" key="6">
    <source>
        <dbReference type="ARBA" id="ARBA00039017"/>
    </source>
</evidence>
<organism evidence="9 10">
    <name type="scientific">Cryomyces minteri</name>
    <dbReference type="NCBI Taxonomy" id="331657"/>
    <lineage>
        <taxon>Eukaryota</taxon>
        <taxon>Fungi</taxon>
        <taxon>Dikarya</taxon>
        <taxon>Ascomycota</taxon>
        <taxon>Pezizomycotina</taxon>
        <taxon>Dothideomycetes</taxon>
        <taxon>Dothideomycetes incertae sedis</taxon>
        <taxon>Cryomyces</taxon>
    </lineage>
</organism>
<dbReference type="SUPFAM" id="SSF52499">
    <property type="entry name" value="Isochorismatase-like hydrolases"/>
    <property type="match status" value="1"/>
</dbReference>
<dbReference type="Pfam" id="PF00857">
    <property type="entry name" value="Isochorismatase"/>
    <property type="match status" value="1"/>
</dbReference>
<keyword evidence="10" id="KW-1185">Reference proteome</keyword>
<dbReference type="CDD" id="cd01011">
    <property type="entry name" value="nicotinamidase"/>
    <property type="match status" value="1"/>
</dbReference>
<comment type="similarity">
    <text evidence="1">Belongs to the isochorismatase family.</text>
</comment>
<dbReference type="EMBL" id="NAJN01000419">
    <property type="protein sequence ID" value="TKA73611.1"/>
    <property type="molecule type" value="Genomic_DNA"/>
</dbReference>
<reference evidence="9 10" key="1">
    <citation type="submission" date="2017-03" db="EMBL/GenBank/DDBJ databases">
        <title>Genomes of endolithic fungi from Antarctica.</title>
        <authorList>
            <person name="Coleine C."/>
            <person name="Masonjones S."/>
            <person name="Stajich J.E."/>
        </authorList>
    </citation>
    <scope>NUCLEOTIDE SEQUENCE [LARGE SCALE GENOMIC DNA]</scope>
    <source>
        <strain evidence="9 10">CCFEE 5187</strain>
    </source>
</reference>
<name>A0A4U0XBV4_9PEZI</name>
<dbReference type="GO" id="GO:0019363">
    <property type="term" value="P:pyridine nucleotide biosynthetic process"/>
    <property type="evidence" value="ECO:0007669"/>
    <property type="project" value="UniProtKB-KW"/>
</dbReference>
<dbReference type="STRING" id="331657.A0A4U0XBV4"/>
<evidence type="ECO:0000256" key="1">
    <source>
        <dbReference type="ARBA" id="ARBA00006336"/>
    </source>
</evidence>
<proteinExistence type="inferred from homology"/>
<sequence length="238" mass="25826">MASNAAFRPALVIVDVQEDFCPPSGSLAVAGGRDIIPTINLLLSLPFAIKVATKDFHPRDHISFASNHPPPNNIPFESMITISNPYNASETQSTRLWPDHCVQGTPGAEILPELDIGKVQHIVEKGQDRRVEMYSAFTDPFESPSVATSDLLKKLKDANISHVYIAGLAMDYCVKFTALDSAKAGFRTYVITEGTRAIDPGPDGWGATQKDLKLQGVPLVSIDGEEMKLVRHGSQSTP</sequence>
<gene>
    <name evidence="9" type="ORF">B0A49_07949</name>
</gene>
<dbReference type="InterPro" id="IPR036380">
    <property type="entry name" value="Isochorismatase-like_sf"/>
</dbReference>
<evidence type="ECO:0000313" key="9">
    <source>
        <dbReference type="EMBL" id="TKA73611.1"/>
    </source>
</evidence>
<evidence type="ECO:0000256" key="7">
    <source>
        <dbReference type="ARBA" id="ARBA00043224"/>
    </source>
</evidence>
<evidence type="ECO:0000256" key="4">
    <source>
        <dbReference type="ARBA" id="ARBA00022801"/>
    </source>
</evidence>
<dbReference type="GO" id="GO:0046872">
    <property type="term" value="F:metal ion binding"/>
    <property type="evidence" value="ECO:0007669"/>
    <property type="project" value="UniProtKB-KW"/>
</dbReference>
<keyword evidence="2" id="KW-0662">Pyridine nucleotide biosynthesis</keyword>
<evidence type="ECO:0000256" key="2">
    <source>
        <dbReference type="ARBA" id="ARBA00022642"/>
    </source>
</evidence>
<evidence type="ECO:0000256" key="3">
    <source>
        <dbReference type="ARBA" id="ARBA00022723"/>
    </source>
</evidence>
<keyword evidence="3" id="KW-0479">Metal-binding</keyword>
<comment type="caution">
    <text evidence="9">The sequence shown here is derived from an EMBL/GenBank/DDBJ whole genome shotgun (WGS) entry which is preliminary data.</text>
</comment>
<keyword evidence="4" id="KW-0378">Hydrolase</keyword>
<dbReference type="InterPro" id="IPR000868">
    <property type="entry name" value="Isochorismatase-like_dom"/>
</dbReference>
<dbReference type="Proteomes" id="UP000308768">
    <property type="component" value="Unassembled WGS sequence"/>
</dbReference>
<dbReference type="OrthoDB" id="3341310at2759"/>
<feature type="domain" description="Isochorismatase-like" evidence="8">
    <location>
        <begin position="10"/>
        <end position="201"/>
    </location>
</feature>
<dbReference type="GO" id="GO:0008936">
    <property type="term" value="F:nicotinamidase activity"/>
    <property type="evidence" value="ECO:0007669"/>
    <property type="project" value="UniProtKB-EC"/>
</dbReference>
<protein>
    <recommendedName>
        <fullName evidence="6">nicotinamidase</fullName>
        <ecNumber evidence="6">3.5.1.19</ecNumber>
    </recommendedName>
    <alternativeName>
        <fullName evidence="7">Nicotinamide deamidase</fullName>
    </alternativeName>
</protein>
<evidence type="ECO:0000313" key="10">
    <source>
        <dbReference type="Proteomes" id="UP000308768"/>
    </source>
</evidence>
<dbReference type="PANTHER" id="PTHR11080:SF2">
    <property type="entry name" value="LD05707P"/>
    <property type="match status" value="1"/>
</dbReference>
<dbReference type="Gene3D" id="3.40.50.850">
    <property type="entry name" value="Isochorismatase-like"/>
    <property type="match status" value="1"/>
</dbReference>
<evidence type="ECO:0000259" key="8">
    <source>
        <dbReference type="Pfam" id="PF00857"/>
    </source>
</evidence>